<protein>
    <submittedName>
        <fullName evidence="4">Uncharacterized protein LOC104220145</fullName>
    </submittedName>
</protein>
<name>A0A1U7VSC5_NICSY</name>
<evidence type="ECO:0000259" key="2">
    <source>
        <dbReference type="Pfam" id="PF03732"/>
    </source>
</evidence>
<reference evidence="4" key="2">
    <citation type="submission" date="2025-08" db="UniProtKB">
        <authorList>
            <consortium name="RefSeq"/>
        </authorList>
    </citation>
    <scope>IDENTIFICATION</scope>
    <source>
        <tissue evidence="4">Leaf</tissue>
    </source>
</reference>
<evidence type="ECO:0000313" key="3">
    <source>
        <dbReference type="Proteomes" id="UP000189701"/>
    </source>
</evidence>
<dbReference type="Pfam" id="PF03732">
    <property type="entry name" value="Retrotrans_gag"/>
    <property type="match status" value="1"/>
</dbReference>
<dbReference type="Proteomes" id="UP000189701">
    <property type="component" value="Unplaced"/>
</dbReference>
<feature type="region of interest" description="Disordered" evidence="1">
    <location>
        <begin position="97"/>
        <end position="144"/>
    </location>
</feature>
<proteinExistence type="predicted"/>
<reference evidence="3" key="1">
    <citation type="journal article" date="2013" name="Genome Biol.">
        <title>Reference genomes and transcriptomes of Nicotiana sylvestris and Nicotiana tomentosiformis.</title>
        <authorList>
            <person name="Sierro N."/>
            <person name="Battey J.N."/>
            <person name="Ouadi S."/>
            <person name="Bovet L."/>
            <person name="Goepfert S."/>
            <person name="Bakaher N."/>
            <person name="Peitsch M.C."/>
            <person name="Ivanov N.V."/>
        </authorList>
    </citation>
    <scope>NUCLEOTIDE SEQUENCE [LARGE SCALE GENOMIC DNA]</scope>
</reference>
<sequence length="187" mass="20763">MLTRPFGSPALTWDQFSQLFLEKFIPITLREDYQRQFECLQQGSMSVTQYKTRFVDLAHHAILLLPTKRERALYQTDANVARWSWPSYNQGSHAMVPAPGASPPAQPARGRGQTARGGSRGIRGGGQATRGGGHPDRARPRDVVQSGDSIIVDRVYHSSVVTIGSLKTRVDLLLLDMVDFDIILAMD</sequence>
<feature type="compositionally biased region" description="Gly residues" evidence="1">
    <location>
        <begin position="118"/>
        <end position="132"/>
    </location>
</feature>
<dbReference type="AlphaFoldDB" id="A0A1U7VSC5"/>
<gene>
    <name evidence="4" type="primary">LOC104220145</name>
</gene>
<accession>A0A1U7VSC5</accession>
<feature type="domain" description="Retrotransposon gag" evidence="2">
    <location>
        <begin position="12"/>
        <end position="60"/>
    </location>
</feature>
<dbReference type="InterPro" id="IPR005162">
    <property type="entry name" value="Retrotrans_gag_dom"/>
</dbReference>
<dbReference type="RefSeq" id="XP_009769263.1">
    <property type="nucleotide sequence ID" value="XM_009770961.1"/>
</dbReference>
<feature type="compositionally biased region" description="Basic and acidic residues" evidence="1">
    <location>
        <begin position="133"/>
        <end position="142"/>
    </location>
</feature>
<organism evidence="3 4">
    <name type="scientific">Nicotiana sylvestris</name>
    <name type="common">Wood tobacco</name>
    <name type="synonym">South American tobacco</name>
    <dbReference type="NCBI Taxonomy" id="4096"/>
    <lineage>
        <taxon>Eukaryota</taxon>
        <taxon>Viridiplantae</taxon>
        <taxon>Streptophyta</taxon>
        <taxon>Embryophyta</taxon>
        <taxon>Tracheophyta</taxon>
        <taxon>Spermatophyta</taxon>
        <taxon>Magnoliopsida</taxon>
        <taxon>eudicotyledons</taxon>
        <taxon>Gunneridae</taxon>
        <taxon>Pentapetalae</taxon>
        <taxon>asterids</taxon>
        <taxon>lamiids</taxon>
        <taxon>Solanales</taxon>
        <taxon>Solanaceae</taxon>
        <taxon>Nicotianoideae</taxon>
        <taxon>Nicotianeae</taxon>
        <taxon>Nicotiana</taxon>
    </lineage>
</organism>
<evidence type="ECO:0000313" key="4">
    <source>
        <dbReference type="RefSeq" id="XP_009769263.1"/>
    </source>
</evidence>
<evidence type="ECO:0000256" key="1">
    <source>
        <dbReference type="SAM" id="MobiDB-lite"/>
    </source>
</evidence>
<keyword evidence="3" id="KW-1185">Reference proteome</keyword>